<dbReference type="SUPFAM" id="SSF54236">
    <property type="entry name" value="Ubiquitin-like"/>
    <property type="match status" value="1"/>
</dbReference>
<evidence type="ECO:0000313" key="6">
    <source>
        <dbReference type="Proteomes" id="UP000694857"/>
    </source>
</evidence>
<dbReference type="CDD" id="cd04402">
    <property type="entry name" value="RhoGAP_ARHGAP20"/>
    <property type="match status" value="1"/>
</dbReference>
<feature type="compositionally biased region" description="Basic and acidic residues" evidence="3">
    <location>
        <begin position="853"/>
        <end position="869"/>
    </location>
</feature>
<gene>
    <name evidence="7" type="primary">ARHGAP20</name>
</gene>
<dbReference type="PROSITE" id="PS50238">
    <property type="entry name" value="RHOGAP"/>
    <property type="match status" value="1"/>
</dbReference>
<dbReference type="AlphaFoldDB" id="A0A8B8Y706"/>
<reference evidence="7" key="1">
    <citation type="submission" date="2025-08" db="UniProtKB">
        <authorList>
            <consortium name="RefSeq"/>
        </authorList>
    </citation>
    <scope>IDENTIFICATION</scope>
    <source>
        <tissue evidence="7">Epidermis and Blubber</tissue>
    </source>
</reference>
<dbReference type="GO" id="GO:0007165">
    <property type="term" value="P:signal transduction"/>
    <property type="evidence" value="ECO:0007669"/>
    <property type="project" value="InterPro"/>
</dbReference>
<dbReference type="InterPro" id="IPR000159">
    <property type="entry name" value="RA_dom"/>
</dbReference>
<dbReference type="GO" id="GO:0005096">
    <property type="term" value="F:GTPase activator activity"/>
    <property type="evidence" value="ECO:0007669"/>
    <property type="project" value="UniProtKB-KW"/>
</dbReference>
<dbReference type="SUPFAM" id="SSF48350">
    <property type="entry name" value="GTPase activation domain, GAP"/>
    <property type="match status" value="1"/>
</dbReference>
<dbReference type="CTD" id="57569"/>
<name>A0A8B8Y706_BALMU</name>
<dbReference type="InterPro" id="IPR029071">
    <property type="entry name" value="Ubiquitin-like_domsf"/>
</dbReference>
<dbReference type="InterPro" id="IPR047886">
    <property type="entry name" value="ARHGAP20-like_RhoGAP"/>
</dbReference>
<feature type="region of interest" description="Disordered" evidence="3">
    <location>
        <begin position="616"/>
        <end position="643"/>
    </location>
</feature>
<evidence type="ECO:0000259" key="5">
    <source>
        <dbReference type="PROSITE" id="PS50238"/>
    </source>
</evidence>
<dbReference type="FunFam" id="1.10.555.10:FF:000025">
    <property type="entry name" value="Rho GTPase-activating protein 20"/>
    <property type="match status" value="1"/>
</dbReference>
<evidence type="ECO:0000256" key="2">
    <source>
        <dbReference type="ARBA" id="ARBA00022553"/>
    </source>
</evidence>
<dbReference type="RefSeq" id="XP_036718102.1">
    <property type="nucleotide sequence ID" value="XM_036862207.1"/>
</dbReference>
<proteinExistence type="predicted"/>
<feature type="domain" description="Ras-associating" evidence="4">
    <location>
        <begin position="1"/>
        <end position="80"/>
    </location>
</feature>
<accession>A0A8B8Y706</accession>
<feature type="domain" description="Rho-GAP" evidence="5">
    <location>
        <begin position="162"/>
        <end position="348"/>
    </location>
</feature>
<feature type="compositionally biased region" description="Polar residues" evidence="3">
    <location>
        <begin position="616"/>
        <end position="627"/>
    </location>
</feature>
<keyword evidence="2" id="KW-0597">Phosphoprotein</keyword>
<evidence type="ECO:0000256" key="1">
    <source>
        <dbReference type="ARBA" id="ARBA00022468"/>
    </source>
</evidence>
<dbReference type="Pfam" id="PF00788">
    <property type="entry name" value="RA"/>
    <property type="match status" value="1"/>
</dbReference>
<dbReference type="Proteomes" id="UP000694857">
    <property type="component" value="Chromosome 8"/>
</dbReference>
<dbReference type="GeneID" id="118900048"/>
<feature type="region of interest" description="Disordered" evidence="3">
    <location>
        <begin position="777"/>
        <end position="808"/>
    </location>
</feature>
<evidence type="ECO:0000256" key="3">
    <source>
        <dbReference type="SAM" id="MobiDB-lite"/>
    </source>
</evidence>
<dbReference type="PANTHER" id="PTHR23179:SF28">
    <property type="entry name" value="RHO GTPASE-ACTIVATING PROTEIN 20"/>
    <property type="match status" value="1"/>
</dbReference>
<dbReference type="GO" id="GO:0035023">
    <property type="term" value="P:regulation of Rho protein signal transduction"/>
    <property type="evidence" value="ECO:0007669"/>
    <property type="project" value="InterPro"/>
</dbReference>
<feature type="region of interest" description="Disordered" evidence="3">
    <location>
        <begin position="938"/>
        <end position="966"/>
    </location>
</feature>
<sequence length="987" mass="109589">MALSPSESKTITVTNSDTANEVINMSLPMLGITGSEREYQLWVNSGKEEAPYPLIGHEYPYGIKMSHLRDTALLTQGSKDSPTPSNFQEPFLMEQLPREMQCQFILKPSRLAVAQQLSDSGQKTFKRRRSIINWAFWRGSSTHLDNLPMSPTSPVPGQLFGVSLPNICENDNLPKAVLDMLFFLNQKGPLTKGIFRQSANVKSCRELKEKLNSGAEVQLDCESIFVIASVLKDFLRNIPGSIFSSDLYDHWVCVMDQGNDEEKINAVQRLLDQLPRANVILLRYLFGVLYNIEQHSSSNQMTAFNLAVCIAPSILWPPTSSSPELENEFTKKVSLLIQFLIENCCRIFGEEITSLLGEVSVRCDTRENASDISCFQLNDSSYDSLENELNEDVDAPCSDLVKKLGQGSRSMDSVLTLSDYDLDQPEVEGLLTLSDFDLDHSKDEDVQMEQPLESKPVNIAVYTKDPLQDHTRAPSGMSMPSHLSTTAADAPKSLRRHRRCSEPSYDYLDSKLSYLREFYQKKLRKSSCDAILSKKDESHLNQNQPLQEEGKTCFKKSLVIGTDIKKNATNKNVKKKSLSDNEGNHVKLFPKSKPVAISMASYSHMSSCDHPRNQTFDTDTSGYSPPHTTDALKSSRRHRRCSEPNIDDQHCKLTYLRGIHSKKQHKASYEASLLHGEEDYLKRHKSLQMEGQKLINQSLVMGIEVGKTSATNQNTDKVLPPRLNICSRTSYSSLSSPGTSPSGSSVSSQDSAFSQISEHSVFTPTETSSPIDCTFQAQRKQEELSSDFSSSSLISGIPGPSSGQASGRLAYTKKDSVEWHSQIHSVTLHPSTWLRNGVASLKNWSLKKKARAPRPEENKIGSVKGHTEPPPHASGVSEANALDERQKDMPRRAAEGLGAVQTARWYRSYPSQDSEKHCSSPVSLVEDRLGLCMKSPEEGEISGQCSPGTLPHGRSSPSSLTVGHVCSPDSGPTVVCDVEDRHLTKDI</sequence>
<feature type="compositionally biased region" description="Low complexity" evidence="3">
    <location>
        <begin position="786"/>
        <end position="807"/>
    </location>
</feature>
<dbReference type="PROSITE" id="PS50200">
    <property type="entry name" value="RA"/>
    <property type="match status" value="1"/>
</dbReference>
<dbReference type="Pfam" id="PF00620">
    <property type="entry name" value="RhoGAP"/>
    <property type="match status" value="1"/>
</dbReference>
<feature type="region of interest" description="Disordered" evidence="3">
    <location>
        <begin position="846"/>
        <end position="878"/>
    </location>
</feature>
<organism evidence="6 7">
    <name type="scientific">Balaenoptera musculus</name>
    <name type="common">Blue whale</name>
    <dbReference type="NCBI Taxonomy" id="9771"/>
    <lineage>
        <taxon>Eukaryota</taxon>
        <taxon>Metazoa</taxon>
        <taxon>Chordata</taxon>
        <taxon>Craniata</taxon>
        <taxon>Vertebrata</taxon>
        <taxon>Euteleostomi</taxon>
        <taxon>Mammalia</taxon>
        <taxon>Eutheria</taxon>
        <taxon>Laurasiatheria</taxon>
        <taxon>Artiodactyla</taxon>
        <taxon>Whippomorpha</taxon>
        <taxon>Cetacea</taxon>
        <taxon>Mysticeti</taxon>
        <taxon>Balaenopteridae</taxon>
        <taxon>Balaenoptera</taxon>
    </lineage>
</organism>
<keyword evidence="1" id="KW-0343">GTPase activation</keyword>
<feature type="region of interest" description="Disordered" evidence="3">
    <location>
        <begin position="472"/>
        <end position="498"/>
    </location>
</feature>
<feature type="region of interest" description="Disordered" evidence="3">
    <location>
        <begin position="730"/>
        <end position="750"/>
    </location>
</feature>
<dbReference type="InterPro" id="IPR000198">
    <property type="entry name" value="RhoGAP_dom"/>
</dbReference>
<dbReference type="InterPro" id="IPR008936">
    <property type="entry name" value="Rho_GTPase_activation_prot"/>
</dbReference>
<dbReference type="InterPro" id="IPR047888">
    <property type="entry name" value="ARHGAP20_RA"/>
</dbReference>
<dbReference type="SMART" id="SM00324">
    <property type="entry name" value="RhoGAP"/>
    <property type="match status" value="1"/>
</dbReference>
<dbReference type="PANTHER" id="PTHR23179">
    <property type="entry name" value="T-CELL ACTIVATION RHO GTPASE ACTIVATING PROTEIN-RELATED"/>
    <property type="match status" value="1"/>
</dbReference>
<dbReference type="Gene3D" id="1.10.555.10">
    <property type="entry name" value="Rho GTPase activation protein"/>
    <property type="match status" value="1"/>
</dbReference>
<evidence type="ECO:0000259" key="4">
    <source>
        <dbReference type="PROSITE" id="PS50200"/>
    </source>
</evidence>
<protein>
    <submittedName>
        <fullName evidence="7">Rho GTPase-activating protein 20 isoform X3</fullName>
    </submittedName>
</protein>
<evidence type="ECO:0000313" key="7">
    <source>
        <dbReference type="RefSeq" id="XP_036718102.1"/>
    </source>
</evidence>
<dbReference type="CDD" id="cd17115">
    <property type="entry name" value="RA_RHG20"/>
    <property type="match status" value="1"/>
</dbReference>
<keyword evidence="6" id="KW-1185">Reference proteome</keyword>